<dbReference type="RefSeq" id="WP_191798334.1">
    <property type="nucleotide sequence ID" value="NZ_JACSQL010000001.1"/>
</dbReference>
<reference evidence="10 11" key="1">
    <citation type="submission" date="2020-08" db="EMBL/GenBank/DDBJ databases">
        <title>A Genomic Blueprint of the Chicken Gut Microbiome.</title>
        <authorList>
            <person name="Gilroy R."/>
            <person name="Ravi A."/>
            <person name="Getino M."/>
            <person name="Pursley I."/>
            <person name="Horton D.L."/>
            <person name="Alikhan N.-F."/>
            <person name="Baker D."/>
            <person name="Gharbi K."/>
            <person name="Hall N."/>
            <person name="Watson M."/>
            <person name="Adriaenssens E.M."/>
            <person name="Foster-Nyarko E."/>
            <person name="Jarju S."/>
            <person name="Secka A."/>
            <person name="Antonio M."/>
            <person name="Oren A."/>
            <person name="Chaudhuri R."/>
            <person name="La Ragione R.M."/>
            <person name="Hildebrand F."/>
            <person name="Pallen M.J."/>
        </authorList>
    </citation>
    <scope>NUCLEOTIDE SEQUENCE [LARGE SCALE GENOMIC DNA]</scope>
    <source>
        <strain evidence="10 11">Sa2BVA9</strain>
    </source>
</reference>
<sequence length="187" mass="21299">MSDTPVQAAAKNLDIKEVIRGRRTIKKFQEQPIPVEKITEFLDTAVWAPNHKLREPWRFLLFREEGRQKLSEAIAAEMGDDNKFVTTVLNVPTIMLVVMKEDPRQAIFDEDFAATSALVQNFMLAAWAEEVGTFWVTKPFLYGPKFRETLGIVPGEKIVGMLYIGYPDVVPKPQERTPASDKLTVFK</sequence>
<comment type="similarity">
    <text evidence="2 8">Belongs to the nitroreductase family.</text>
</comment>
<dbReference type="EC" id="1.-.-.-" evidence="8"/>
<dbReference type="PANTHER" id="PTHR43821">
    <property type="entry name" value="NAD(P)H NITROREDUCTASE YDJA-RELATED"/>
    <property type="match status" value="1"/>
</dbReference>
<dbReference type="PIRSF" id="PIRSF000232">
    <property type="entry name" value="YdjA"/>
    <property type="match status" value="1"/>
</dbReference>
<evidence type="ECO:0000256" key="2">
    <source>
        <dbReference type="ARBA" id="ARBA00007118"/>
    </source>
</evidence>
<keyword evidence="11" id="KW-1185">Reference proteome</keyword>
<dbReference type="Proteomes" id="UP000608071">
    <property type="component" value="Unassembled WGS sequence"/>
</dbReference>
<organism evidence="10 11">
    <name type="scientific">Paenibacillus gallinarum</name>
    <dbReference type="NCBI Taxonomy" id="2762232"/>
    <lineage>
        <taxon>Bacteria</taxon>
        <taxon>Bacillati</taxon>
        <taxon>Bacillota</taxon>
        <taxon>Bacilli</taxon>
        <taxon>Bacillales</taxon>
        <taxon>Paenibacillaceae</taxon>
        <taxon>Paenibacillus</taxon>
    </lineage>
</organism>
<dbReference type="InterPro" id="IPR026021">
    <property type="entry name" value="YdjA-like"/>
</dbReference>
<gene>
    <name evidence="10" type="ORF">H9647_03885</name>
</gene>
<dbReference type="EMBL" id="JACSQL010000001">
    <property type="protein sequence ID" value="MBD7967195.1"/>
    <property type="molecule type" value="Genomic_DNA"/>
</dbReference>
<dbReference type="PANTHER" id="PTHR43821:SF1">
    <property type="entry name" value="NAD(P)H NITROREDUCTASE YDJA-RELATED"/>
    <property type="match status" value="1"/>
</dbReference>
<evidence type="ECO:0000256" key="3">
    <source>
        <dbReference type="ARBA" id="ARBA00022630"/>
    </source>
</evidence>
<protein>
    <recommendedName>
        <fullName evidence="8">Putative NAD(P)H nitroreductase</fullName>
        <ecNumber evidence="8">1.-.-.-</ecNumber>
    </recommendedName>
</protein>
<keyword evidence="6 8" id="KW-0560">Oxidoreductase</keyword>
<evidence type="ECO:0000256" key="5">
    <source>
        <dbReference type="ARBA" id="ARBA00022857"/>
    </source>
</evidence>
<dbReference type="SUPFAM" id="SSF55469">
    <property type="entry name" value="FMN-dependent nitroreductase-like"/>
    <property type="match status" value="1"/>
</dbReference>
<dbReference type="InterPro" id="IPR029479">
    <property type="entry name" value="Nitroreductase"/>
</dbReference>
<evidence type="ECO:0000256" key="4">
    <source>
        <dbReference type="ARBA" id="ARBA00022643"/>
    </source>
</evidence>
<dbReference type="Pfam" id="PF00881">
    <property type="entry name" value="Nitroreductase"/>
    <property type="match status" value="1"/>
</dbReference>
<comment type="cofactor">
    <cofactor evidence="1 8">
        <name>FMN</name>
        <dbReference type="ChEBI" id="CHEBI:58210"/>
    </cofactor>
</comment>
<keyword evidence="7 8" id="KW-0520">NAD</keyword>
<keyword evidence="3 8" id="KW-0285">Flavoprotein</keyword>
<keyword evidence="5 8" id="KW-0521">NADP</keyword>
<evidence type="ECO:0000313" key="11">
    <source>
        <dbReference type="Proteomes" id="UP000608071"/>
    </source>
</evidence>
<dbReference type="CDD" id="cd02135">
    <property type="entry name" value="YdjA-like"/>
    <property type="match status" value="1"/>
</dbReference>
<feature type="domain" description="Nitroreductase" evidence="9">
    <location>
        <begin position="19"/>
        <end position="166"/>
    </location>
</feature>
<accession>A0ABR8SUL2</accession>
<evidence type="ECO:0000313" key="10">
    <source>
        <dbReference type="EMBL" id="MBD7967195.1"/>
    </source>
</evidence>
<evidence type="ECO:0000256" key="1">
    <source>
        <dbReference type="ARBA" id="ARBA00001917"/>
    </source>
</evidence>
<proteinExistence type="inferred from homology"/>
<dbReference type="InterPro" id="IPR000415">
    <property type="entry name" value="Nitroreductase-like"/>
</dbReference>
<evidence type="ECO:0000256" key="8">
    <source>
        <dbReference type="PIRNR" id="PIRNR000232"/>
    </source>
</evidence>
<dbReference type="Gene3D" id="3.40.109.10">
    <property type="entry name" value="NADH Oxidase"/>
    <property type="match status" value="1"/>
</dbReference>
<evidence type="ECO:0000256" key="7">
    <source>
        <dbReference type="ARBA" id="ARBA00023027"/>
    </source>
</evidence>
<dbReference type="InterPro" id="IPR052530">
    <property type="entry name" value="NAD(P)H_nitroreductase"/>
</dbReference>
<evidence type="ECO:0000256" key="6">
    <source>
        <dbReference type="ARBA" id="ARBA00023002"/>
    </source>
</evidence>
<keyword evidence="4 8" id="KW-0288">FMN</keyword>
<evidence type="ECO:0000259" key="9">
    <source>
        <dbReference type="Pfam" id="PF00881"/>
    </source>
</evidence>
<comment type="caution">
    <text evidence="10">The sequence shown here is derived from an EMBL/GenBank/DDBJ whole genome shotgun (WGS) entry which is preliminary data.</text>
</comment>
<name>A0ABR8SUL2_9BACL</name>